<dbReference type="CDD" id="cd05247">
    <property type="entry name" value="UDP_G4E_1_SDR_e"/>
    <property type="match status" value="1"/>
</dbReference>
<evidence type="ECO:0000259" key="10">
    <source>
        <dbReference type="Pfam" id="PF16363"/>
    </source>
</evidence>
<dbReference type="EC" id="5.1.3.2" evidence="9"/>
<comment type="catalytic activity">
    <reaction evidence="2 9">
        <text>UDP-alpha-D-glucose = UDP-alpha-D-galactose</text>
        <dbReference type="Rhea" id="RHEA:22168"/>
        <dbReference type="ChEBI" id="CHEBI:58885"/>
        <dbReference type="ChEBI" id="CHEBI:66914"/>
        <dbReference type="EC" id="5.1.3.2"/>
    </reaction>
</comment>
<evidence type="ECO:0000256" key="5">
    <source>
        <dbReference type="ARBA" id="ARBA00004947"/>
    </source>
</evidence>
<comment type="subunit">
    <text evidence="9">Homodimer.</text>
</comment>
<evidence type="ECO:0000256" key="9">
    <source>
        <dbReference type="RuleBase" id="RU366046"/>
    </source>
</evidence>
<dbReference type="GO" id="GO:0003974">
    <property type="term" value="F:UDP-N-acetylglucosamine 4-epimerase activity"/>
    <property type="evidence" value="ECO:0007669"/>
    <property type="project" value="UniProtKB-EC"/>
</dbReference>
<keyword evidence="11" id="KW-1185">Reference proteome</keyword>
<evidence type="ECO:0000256" key="4">
    <source>
        <dbReference type="ARBA" id="ARBA00002760"/>
    </source>
</evidence>
<dbReference type="Proteomes" id="UP000887574">
    <property type="component" value="Unplaced"/>
</dbReference>
<evidence type="ECO:0000313" key="11">
    <source>
        <dbReference type="Proteomes" id="UP000887574"/>
    </source>
</evidence>
<dbReference type="AlphaFoldDB" id="A0A915ELI2"/>
<proteinExistence type="inferred from homology"/>
<dbReference type="NCBIfam" id="TIGR01179">
    <property type="entry name" value="galE"/>
    <property type="match status" value="1"/>
</dbReference>
<name>A0A915ELI2_9BILA</name>
<dbReference type="WBParaSite" id="jg8000">
    <property type="protein sequence ID" value="jg8000"/>
    <property type="gene ID" value="jg8000"/>
</dbReference>
<evidence type="ECO:0000256" key="1">
    <source>
        <dbReference type="ARBA" id="ARBA00000014"/>
    </source>
</evidence>
<evidence type="ECO:0000256" key="2">
    <source>
        <dbReference type="ARBA" id="ARBA00000083"/>
    </source>
</evidence>
<comment type="pathway">
    <text evidence="5 9">Carbohydrate metabolism; galactose metabolism.</text>
</comment>
<evidence type="ECO:0000256" key="8">
    <source>
        <dbReference type="ARBA" id="ARBA00023235"/>
    </source>
</evidence>
<comment type="function">
    <text evidence="4">Catalyzes two distinct but analogous reactions: the reversible epimerization of UDP-glucose to UDP-galactose and the reversible epimerization of UDP-N-acetylglucosamine to UDP-N-acetylgalactosamine. The reaction with UDP-Gal plays a critical role in the Leloir pathway of galactose catabolism in which galactose is converted to the glycolytic intermediate glucose 6-phosphate. It contributes to the catabolism of dietary galactose and enables the endogenous biosynthesis of both UDP-Gal and UDP-GalNAc when exogenous sources are limited. Both UDP-sugar interconversions are important in the synthesis of glycoproteins and glycolipids.</text>
</comment>
<comment type="cofactor">
    <cofactor evidence="3 9">
        <name>NAD(+)</name>
        <dbReference type="ChEBI" id="CHEBI:57540"/>
    </cofactor>
</comment>
<dbReference type="InterPro" id="IPR016040">
    <property type="entry name" value="NAD(P)-bd_dom"/>
</dbReference>
<keyword evidence="8 9" id="KW-0413">Isomerase</keyword>
<dbReference type="InterPro" id="IPR005886">
    <property type="entry name" value="UDP_G4E"/>
</dbReference>
<reference evidence="12" key="1">
    <citation type="submission" date="2022-11" db="UniProtKB">
        <authorList>
            <consortium name="WormBaseParasite"/>
        </authorList>
    </citation>
    <scope>IDENTIFICATION</scope>
</reference>
<keyword evidence="7" id="KW-0299">Galactose metabolism</keyword>
<dbReference type="Pfam" id="PF16363">
    <property type="entry name" value="GDP_Man_Dehyd"/>
    <property type="match status" value="1"/>
</dbReference>
<comment type="catalytic activity">
    <reaction evidence="1">
        <text>UDP-N-acetyl-alpha-D-glucosamine = UDP-N-acetyl-alpha-D-galactosamine</text>
        <dbReference type="Rhea" id="RHEA:20517"/>
        <dbReference type="ChEBI" id="CHEBI:57705"/>
        <dbReference type="ChEBI" id="CHEBI:67138"/>
        <dbReference type="EC" id="5.1.3.7"/>
    </reaction>
</comment>
<dbReference type="Gene3D" id="3.40.50.720">
    <property type="entry name" value="NAD(P)-binding Rossmann-like Domain"/>
    <property type="match status" value="1"/>
</dbReference>
<dbReference type="GO" id="GO:0033499">
    <property type="term" value="P:galactose catabolic process via UDP-galactose, Leloir pathway"/>
    <property type="evidence" value="ECO:0007669"/>
    <property type="project" value="TreeGrafter"/>
</dbReference>
<dbReference type="InterPro" id="IPR036291">
    <property type="entry name" value="NAD(P)-bd_dom_sf"/>
</dbReference>
<protein>
    <recommendedName>
        <fullName evidence="9">UDP-glucose 4-epimerase</fullName>
        <ecNumber evidence="9">5.1.3.2</ecNumber>
    </recommendedName>
</protein>
<feature type="domain" description="NAD(P)-binding" evidence="10">
    <location>
        <begin position="7"/>
        <end position="341"/>
    </location>
</feature>
<dbReference type="GO" id="GO:0003978">
    <property type="term" value="F:UDP-glucose 4-epimerase activity"/>
    <property type="evidence" value="ECO:0007669"/>
    <property type="project" value="UniProtKB-UniRule"/>
</dbReference>
<accession>A0A915ELI2</accession>
<organism evidence="11 12">
    <name type="scientific">Ditylenchus dipsaci</name>
    <dbReference type="NCBI Taxonomy" id="166011"/>
    <lineage>
        <taxon>Eukaryota</taxon>
        <taxon>Metazoa</taxon>
        <taxon>Ecdysozoa</taxon>
        <taxon>Nematoda</taxon>
        <taxon>Chromadorea</taxon>
        <taxon>Rhabditida</taxon>
        <taxon>Tylenchina</taxon>
        <taxon>Tylenchomorpha</taxon>
        <taxon>Sphaerularioidea</taxon>
        <taxon>Anguinidae</taxon>
        <taxon>Anguininae</taxon>
        <taxon>Ditylenchus</taxon>
    </lineage>
</organism>
<dbReference type="SUPFAM" id="SSF51735">
    <property type="entry name" value="NAD(P)-binding Rossmann-fold domains"/>
    <property type="match status" value="1"/>
</dbReference>
<dbReference type="PANTHER" id="PTHR43725:SF47">
    <property type="entry name" value="UDP-GLUCOSE 4-EPIMERASE"/>
    <property type="match status" value="1"/>
</dbReference>
<sequence length="356" mass="38665">MAANNVLVTGAAGFIGSHTVLELLTAGYNVTAIDNFSNAISDGKKNAVSLQRVSQITGKPIDFKQCDLLEDEELEGIFENAKFSSVIHLAALKAVGESVEKPLEYYTNNIVGSLNLIKCCQKYGVKDFVFSSSATVYGAPSELPIKESAQTGQGITNPYGRTKYFVEQILFDVSVAAKDWNISILRYFNPCGAHPSGMIGEDPRGIPNNLMPFVAQVAAGKLPELKIYGTNFDTPDGTGVRDYIHIVDLAKAHVAALDRIKAIKTNREQPGVEVYNIGTGKGYSVKQMVAAFEKASGKTLKTVIGEPRPGDLASIYCDPTLAQQKLGWKAEFGIEEMCQSMWNWHEKNPKGFLGAQ</sequence>
<comment type="similarity">
    <text evidence="9">Belongs to the NAD(P)-dependent epimerase/dehydratase family.</text>
</comment>
<keyword evidence="6 9" id="KW-0520">NAD</keyword>
<dbReference type="Gene3D" id="3.90.25.10">
    <property type="entry name" value="UDP-galactose 4-epimerase, domain 1"/>
    <property type="match status" value="1"/>
</dbReference>
<evidence type="ECO:0000256" key="6">
    <source>
        <dbReference type="ARBA" id="ARBA00023027"/>
    </source>
</evidence>
<dbReference type="GO" id="GO:0005829">
    <property type="term" value="C:cytosol"/>
    <property type="evidence" value="ECO:0007669"/>
    <property type="project" value="TreeGrafter"/>
</dbReference>
<evidence type="ECO:0000256" key="7">
    <source>
        <dbReference type="ARBA" id="ARBA00023144"/>
    </source>
</evidence>
<evidence type="ECO:0000256" key="3">
    <source>
        <dbReference type="ARBA" id="ARBA00001911"/>
    </source>
</evidence>
<keyword evidence="9" id="KW-0119">Carbohydrate metabolism</keyword>
<evidence type="ECO:0000313" key="12">
    <source>
        <dbReference type="WBParaSite" id="jg8000"/>
    </source>
</evidence>
<dbReference type="PANTHER" id="PTHR43725">
    <property type="entry name" value="UDP-GLUCOSE 4-EPIMERASE"/>
    <property type="match status" value="1"/>
</dbReference>